<evidence type="ECO:0000313" key="1">
    <source>
        <dbReference type="EMBL" id="MBD2182970.1"/>
    </source>
</evidence>
<dbReference type="Proteomes" id="UP000641646">
    <property type="component" value="Unassembled WGS sequence"/>
</dbReference>
<organism evidence="1 2">
    <name type="scientific">Aerosakkonema funiforme FACHB-1375</name>
    <dbReference type="NCBI Taxonomy" id="2949571"/>
    <lineage>
        <taxon>Bacteria</taxon>
        <taxon>Bacillati</taxon>
        <taxon>Cyanobacteriota</taxon>
        <taxon>Cyanophyceae</taxon>
        <taxon>Oscillatoriophycideae</taxon>
        <taxon>Aerosakkonematales</taxon>
        <taxon>Aerosakkonemataceae</taxon>
        <taxon>Aerosakkonema</taxon>
    </lineage>
</organism>
<proteinExistence type="predicted"/>
<protein>
    <submittedName>
        <fullName evidence="1">Uncharacterized protein</fullName>
    </submittedName>
</protein>
<reference evidence="1" key="2">
    <citation type="submission" date="2020-08" db="EMBL/GenBank/DDBJ databases">
        <authorList>
            <person name="Chen M."/>
            <person name="Teng W."/>
            <person name="Zhao L."/>
            <person name="Hu C."/>
            <person name="Zhou Y."/>
            <person name="Han B."/>
            <person name="Song L."/>
            <person name="Shu W."/>
        </authorList>
    </citation>
    <scope>NUCLEOTIDE SEQUENCE</scope>
    <source>
        <strain evidence="1">FACHB-1375</strain>
    </source>
</reference>
<dbReference type="RefSeq" id="WP_190466325.1">
    <property type="nucleotide sequence ID" value="NZ_JACJPW010000045.1"/>
</dbReference>
<evidence type="ECO:0000313" key="2">
    <source>
        <dbReference type="Proteomes" id="UP000641646"/>
    </source>
</evidence>
<name>A0A926VFZ4_9CYAN</name>
<dbReference type="AlphaFoldDB" id="A0A926VFZ4"/>
<accession>A0A926VFZ4</accession>
<sequence length="60" mass="6637">MRLRAGYANAIAERVTIHNSNPNFSGQGNSLPSGRLSLWPVCADKYTMLLFSKAINRLTL</sequence>
<dbReference type="EMBL" id="JACJPW010000045">
    <property type="protein sequence ID" value="MBD2182970.1"/>
    <property type="molecule type" value="Genomic_DNA"/>
</dbReference>
<gene>
    <name evidence="1" type="ORF">H6G03_18190</name>
</gene>
<keyword evidence="2" id="KW-1185">Reference proteome</keyword>
<reference evidence="1" key="1">
    <citation type="journal article" date="2015" name="ISME J.">
        <title>Draft Genome Sequence of Streptomyces incarnatus NRRL8089, which Produces the Nucleoside Antibiotic Sinefungin.</title>
        <authorList>
            <person name="Oshima K."/>
            <person name="Hattori M."/>
            <person name="Shimizu H."/>
            <person name="Fukuda K."/>
            <person name="Nemoto M."/>
            <person name="Inagaki K."/>
            <person name="Tamura T."/>
        </authorList>
    </citation>
    <scope>NUCLEOTIDE SEQUENCE</scope>
    <source>
        <strain evidence="1">FACHB-1375</strain>
    </source>
</reference>
<comment type="caution">
    <text evidence="1">The sequence shown here is derived from an EMBL/GenBank/DDBJ whole genome shotgun (WGS) entry which is preliminary data.</text>
</comment>